<evidence type="ECO:0000256" key="1">
    <source>
        <dbReference type="ARBA" id="ARBA00023015"/>
    </source>
</evidence>
<keyword evidence="2" id="KW-0238">DNA-binding</keyword>
<organism evidence="5 6">
    <name type="scientific">Brevibacterium linens</name>
    <dbReference type="NCBI Taxonomy" id="1703"/>
    <lineage>
        <taxon>Bacteria</taxon>
        <taxon>Bacillati</taxon>
        <taxon>Actinomycetota</taxon>
        <taxon>Actinomycetes</taxon>
        <taxon>Micrococcales</taxon>
        <taxon>Brevibacteriaceae</taxon>
        <taxon>Brevibacterium</taxon>
    </lineage>
</organism>
<dbReference type="SUPFAM" id="SSF46689">
    <property type="entry name" value="Homeodomain-like"/>
    <property type="match status" value="2"/>
</dbReference>
<dbReference type="PROSITE" id="PS01124">
    <property type="entry name" value="HTH_ARAC_FAMILY_2"/>
    <property type="match status" value="1"/>
</dbReference>
<evidence type="ECO:0000313" key="6">
    <source>
        <dbReference type="Proteomes" id="UP000075950"/>
    </source>
</evidence>
<dbReference type="PANTHER" id="PTHR46796">
    <property type="entry name" value="HTH-TYPE TRANSCRIPTIONAL ACTIVATOR RHAS-RELATED"/>
    <property type="match status" value="1"/>
</dbReference>
<evidence type="ECO:0000313" key="5">
    <source>
        <dbReference type="EMBL" id="AMT92916.1"/>
    </source>
</evidence>
<dbReference type="Proteomes" id="UP000075950">
    <property type="component" value="Chromosome"/>
</dbReference>
<name>A0A144MDH9_BRELN</name>
<dbReference type="KEGG" id="bly:A2T55_03170"/>
<evidence type="ECO:0000256" key="3">
    <source>
        <dbReference type="ARBA" id="ARBA00023163"/>
    </source>
</evidence>
<dbReference type="Pfam" id="PF12833">
    <property type="entry name" value="HTH_18"/>
    <property type="match status" value="1"/>
</dbReference>
<dbReference type="InterPro" id="IPR018060">
    <property type="entry name" value="HTH_AraC"/>
</dbReference>
<reference evidence="6" key="1">
    <citation type="submission" date="2016-03" db="EMBL/GenBank/DDBJ databases">
        <authorList>
            <person name="Ploux O."/>
        </authorList>
    </citation>
    <scope>NUCLEOTIDE SEQUENCE [LARGE SCALE GENOMIC DNA]</scope>
    <source>
        <strain evidence="6">BS258</strain>
    </source>
</reference>
<proteinExistence type="predicted"/>
<dbReference type="GO" id="GO:0043565">
    <property type="term" value="F:sequence-specific DNA binding"/>
    <property type="evidence" value="ECO:0007669"/>
    <property type="project" value="InterPro"/>
</dbReference>
<gene>
    <name evidence="5" type="ORF">A2T55_03170</name>
</gene>
<dbReference type="InterPro" id="IPR050204">
    <property type="entry name" value="AraC_XylS_family_regulators"/>
</dbReference>
<dbReference type="PANTHER" id="PTHR46796:SF2">
    <property type="entry name" value="TRANSCRIPTIONAL REGULATORY PROTEIN"/>
    <property type="match status" value="1"/>
</dbReference>
<dbReference type="SUPFAM" id="SSF51215">
    <property type="entry name" value="Regulatory protein AraC"/>
    <property type="match status" value="1"/>
</dbReference>
<feature type="domain" description="HTH araC/xylS-type" evidence="4">
    <location>
        <begin position="162"/>
        <end position="259"/>
    </location>
</feature>
<dbReference type="RefSeq" id="WP_062860794.1">
    <property type="nucleotide sequence ID" value="NZ_CP014869.1"/>
</dbReference>
<dbReference type="Pfam" id="PF02311">
    <property type="entry name" value="AraC_binding"/>
    <property type="match status" value="1"/>
</dbReference>
<protein>
    <submittedName>
        <fullName evidence="5">AraC family transcriptional regulator</fullName>
    </submittedName>
</protein>
<accession>A0A144MDH9</accession>
<dbReference type="AlphaFoldDB" id="A0A144MDH9"/>
<dbReference type="EMBL" id="CP014869">
    <property type="protein sequence ID" value="AMT92916.1"/>
    <property type="molecule type" value="Genomic_DNA"/>
</dbReference>
<dbReference type="Gene3D" id="1.10.10.60">
    <property type="entry name" value="Homeodomain-like"/>
    <property type="match status" value="1"/>
</dbReference>
<dbReference type="InterPro" id="IPR037923">
    <property type="entry name" value="HTH-like"/>
</dbReference>
<dbReference type="InterPro" id="IPR003313">
    <property type="entry name" value="AraC-bd"/>
</dbReference>
<dbReference type="SMART" id="SM00342">
    <property type="entry name" value="HTH_ARAC"/>
    <property type="match status" value="1"/>
</dbReference>
<sequence>MVDVIRAWHPQVPQIQEVFHARFDHHAYPAHTHDSWTVLLIDEGAVTYDLDRHDHLATPTAVTLLPPQLPHDGRSASSEKGFRKRVLYLEPEWLPESAVDAAADSPTLLGTDALTAVNDIHAALADPADALAAECGVLALREFTLSRLTPIGVLTSDAPLARRLRDLLDDRLLESFTIAEAATELGAHRSHLVRVFTSAFGIAPHRYVIGRRVDRARRLLLAGRSPTEAAAASGFHDQAHLTRHFRSTLGTTPGIFSKR</sequence>
<evidence type="ECO:0000256" key="2">
    <source>
        <dbReference type="ARBA" id="ARBA00023125"/>
    </source>
</evidence>
<keyword evidence="3" id="KW-0804">Transcription</keyword>
<dbReference type="GO" id="GO:0003700">
    <property type="term" value="F:DNA-binding transcription factor activity"/>
    <property type="evidence" value="ECO:0007669"/>
    <property type="project" value="InterPro"/>
</dbReference>
<evidence type="ECO:0000259" key="4">
    <source>
        <dbReference type="PROSITE" id="PS01124"/>
    </source>
</evidence>
<keyword evidence="1" id="KW-0805">Transcription regulation</keyword>
<dbReference type="InterPro" id="IPR009057">
    <property type="entry name" value="Homeodomain-like_sf"/>
</dbReference>